<evidence type="ECO:0008006" key="4">
    <source>
        <dbReference type="Google" id="ProtNLM"/>
    </source>
</evidence>
<protein>
    <recommendedName>
        <fullName evidence="4">DUF4136 domain-containing protein</fullName>
    </recommendedName>
</protein>
<evidence type="ECO:0000313" key="2">
    <source>
        <dbReference type="EMBL" id="MCT2400949.1"/>
    </source>
</evidence>
<comment type="caution">
    <text evidence="2">The sequence shown here is derived from an EMBL/GenBank/DDBJ whole genome shotgun (WGS) entry which is preliminary data.</text>
</comment>
<proteinExistence type="predicted"/>
<keyword evidence="3" id="KW-1185">Reference proteome</keyword>
<sequence length="145" mass="16109">MRYGKLMVMALSLMAAPAMAADQGPSYDKGPVWDFGQIKTVDGHFDDYMSWLAGPWKEQQEALKKEGYILDYKVLLVADPRKGEPDIILATKYANMAAFDHSTAEEYAVGQKIWGSMSTANKEQAARSSIRTVLGDMVLREAVLK</sequence>
<gene>
    <name evidence="2" type="ORF">NZK81_15455</name>
</gene>
<dbReference type="EMBL" id="JANZXA010000011">
    <property type="protein sequence ID" value="MCT2400949.1"/>
    <property type="molecule type" value="Genomic_DNA"/>
</dbReference>
<name>A0ABT2I805_9SPHN</name>
<accession>A0ABT2I805</accession>
<dbReference type="Proteomes" id="UP001165583">
    <property type="component" value="Unassembled WGS sequence"/>
</dbReference>
<feature type="signal peptide" evidence="1">
    <location>
        <begin position="1"/>
        <end position="20"/>
    </location>
</feature>
<evidence type="ECO:0000313" key="3">
    <source>
        <dbReference type="Proteomes" id="UP001165583"/>
    </source>
</evidence>
<keyword evidence="1" id="KW-0732">Signal</keyword>
<reference evidence="2" key="1">
    <citation type="submission" date="2022-09" db="EMBL/GenBank/DDBJ databases">
        <title>Novosphingobium sp. Nov., a polycyclic aromatic hydrocarbon-degrading bacterium isolated form mangrove sediments in HongKong.</title>
        <authorList>
            <person name="Hu Z."/>
        </authorList>
    </citation>
    <scope>NUCLEOTIDE SEQUENCE</scope>
    <source>
        <strain evidence="2">HK4-1</strain>
    </source>
</reference>
<feature type="chain" id="PRO_5046117171" description="DUF4136 domain-containing protein" evidence="1">
    <location>
        <begin position="21"/>
        <end position="145"/>
    </location>
</feature>
<evidence type="ECO:0000256" key="1">
    <source>
        <dbReference type="SAM" id="SignalP"/>
    </source>
</evidence>
<organism evidence="2 3">
    <name type="scientific">Novosphingobium mangrovi</name>
    <name type="common">ex Huang et al. 2023</name>
    <dbReference type="NCBI Taxonomy" id="2976432"/>
    <lineage>
        <taxon>Bacteria</taxon>
        <taxon>Pseudomonadati</taxon>
        <taxon>Pseudomonadota</taxon>
        <taxon>Alphaproteobacteria</taxon>
        <taxon>Sphingomonadales</taxon>
        <taxon>Sphingomonadaceae</taxon>
        <taxon>Novosphingobium</taxon>
    </lineage>
</organism>
<dbReference type="RefSeq" id="WP_260046975.1">
    <property type="nucleotide sequence ID" value="NZ_JANZXA010000011.1"/>
</dbReference>